<name>A0A940MMR9_9RHOB</name>
<dbReference type="AlphaFoldDB" id="A0A940MMR9"/>
<sequence length="377" mass="41855">MDRITHRLLFISLALIPASAMLMIVWRGGFQLPAMLLTVACSLMALGGSMTEPRRPSAPVSRGYAALRRVPRDLPDTASQHAAIARALVPEDRQVTMHTPLSREQATAWVLRRALMGWGLTDLDRMTEEQRATLFLLARLMTTAPGEAGRLAQYFRRPDAVLGLRDEIDTLARARATWDRDHRLFLATQWLWTRQRHHHEPGSLLEALQALGPSDIDLWHRVVLEHDGNQPAQRDAALWCLRQAGCDRATVATYLAQVALDGRLLGAAHSGNAAYLAAVRATVANWNAGHYRTAELALDPPDALVGAELRVAQTFHRLSHLTGQAWPMPIGAFGRHDGRPPRLRQSWDLASGHLTRDPERGDYLDAPVTLPLQPHIA</sequence>
<dbReference type="EMBL" id="JAGISH010000003">
    <property type="protein sequence ID" value="MBP0482383.1"/>
    <property type="molecule type" value="Genomic_DNA"/>
</dbReference>
<organism evidence="1 2">
    <name type="scientific">Sagittula salina</name>
    <dbReference type="NCBI Taxonomy" id="2820268"/>
    <lineage>
        <taxon>Bacteria</taxon>
        <taxon>Pseudomonadati</taxon>
        <taxon>Pseudomonadota</taxon>
        <taxon>Alphaproteobacteria</taxon>
        <taxon>Rhodobacterales</taxon>
        <taxon>Roseobacteraceae</taxon>
        <taxon>Sagittula</taxon>
    </lineage>
</organism>
<comment type="caution">
    <text evidence="1">The sequence shown here is derived from an EMBL/GenBank/DDBJ whole genome shotgun (WGS) entry which is preliminary data.</text>
</comment>
<gene>
    <name evidence="1" type="ORF">J5474_07745</name>
</gene>
<proteinExistence type="predicted"/>
<dbReference type="RefSeq" id="WP_209360233.1">
    <property type="nucleotide sequence ID" value="NZ_JAGISH010000003.1"/>
</dbReference>
<evidence type="ECO:0000313" key="1">
    <source>
        <dbReference type="EMBL" id="MBP0482383.1"/>
    </source>
</evidence>
<accession>A0A940MMR9</accession>
<protein>
    <submittedName>
        <fullName evidence="1">Uncharacterized protein</fullName>
    </submittedName>
</protein>
<reference evidence="1" key="1">
    <citation type="submission" date="2021-03" db="EMBL/GenBank/DDBJ databases">
        <title>Sagittula salina sp. nov. strain M10.9X isolated from the marine waste.</title>
        <authorList>
            <person name="Satari L."/>
            <person name="Molina-Menor E."/>
            <person name="Vidal-Verdu A."/>
            <person name="Pascual J."/>
            <person name="Pereto J."/>
            <person name="Porcar M."/>
        </authorList>
    </citation>
    <scope>NUCLEOTIDE SEQUENCE</scope>
    <source>
        <strain evidence="1">M10.9X</strain>
    </source>
</reference>
<evidence type="ECO:0000313" key="2">
    <source>
        <dbReference type="Proteomes" id="UP000675940"/>
    </source>
</evidence>
<dbReference type="Proteomes" id="UP000675940">
    <property type="component" value="Unassembled WGS sequence"/>
</dbReference>
<keyword evidence="2" id="KW-1185">Reference proteome</keyword>